<evidence type="ECO:0000313" key="12">
    <source>
        <dbReference type="EMBL" id="KAF5322474.1"/>
    </source>
</evidence>
<dbReference type="PROSITE" id="PS00893">
    <property type="entry name" value="NUDIX_BOX"/>
    <property type="match status" value="1"/>
</dbReference>
<comment type="cofactor">
    <cofactor evidence="2">
        <name>Zn(2+)</name>
        <dbReference type="ChEBI" id="CHEBI:29105"/>
    </cofactor>
</comment>
<dbReference type="PROSITE" id="PS51462">
    <property type="entry name" value="NUDIX"/>
    <property type="match status" value="1"/>
</dbReference>
<accession>A0A8H5BFL6</accession>
<dbReference type="InterPro" id="IPR015797">
    <property type="entry name" value="NUDIX_hydrolase-like_dom_sf"/>
</dbReference>
<keyword evidence="5" id="KW-0479">Metal-binding</keyword>
<dbReference type="InterPro" id="IPR015375">
    <property type="entry name" value="NADH_PPase-like_N"/>
</dbReference>
<gene>
    <name evidence="12" type="ORF">D9619_000706</name>
</gene>
<comment type="caution">
    <text evidence="12">The sequence shown here is derived from an EMBL/GenBank/DDBJ whole genome shotgun (WGS) entry which is preliminary data.</text>
</comment>
<proteinExistence type="inferred from homology"/>
<dbReference type="GO" id="GO:0035529">
    <property type="term" value="F:NADH pyrophosphatase activity"/>
    <property type="evidence" value="ECO:0007669"/>
    <property type="project" value="TreeGrafter"/>
</dbReference>
<feature type="region of interest" description="Disordered" evidence="10">
    <location>
        <begin position="715"/>
        <end position="762"/>
    </location>
</feature>
<dbReference type="EMBL" id="JAACJJ010000028">
    <property type="protein sequence ID" value="KAF5322474.1"/>
    <property type="molecule type" value="Genomic_DNA"/>
</dbReference>
<dbReference type="InterPro" id="IPR050241">
    <property type="entry name" value="NAD-cap_RNA_hydrolase_NudC"/>
</dbReference>
<dbReference type="PANTHER" id="PTHR42904:SF6">
    <property type="entry name" value="NAD-CAPPED RNA HYDROLASE NUDT12"/>
    <property type="match status" value="1"/>
</dbReference>
<dbReference type="OrthoDB" id="10249612at2759"/>
<name>A0A8H5BFL6_9AGAR</name>
<dbReference type="SUPFAM" id="SSF55811">
    <property type="entry name" value="Nudix"/>
    <property type="match status" value="1"/>
</dbReference>
<evidence type="ECO:0000256" key="5">
    <source>
        <dbReference type="ARBA" id="ARBA00022723"/>
    </source>
</evidence>
<evidence type="ECO:0000256" key="1">
    <source>
        <dbReference type="ARBA" id="ARBA00001946"/>
    </source>
</evidence>
<comment type="cofactor">
    <cofactor evidence="1">
        <name>Mg(2+)</name>
        <dbReference type="ChEBI" id="CHEBI:18420"/>
    </cofactor>
</comment>
<keyword evidence="6" id="KW-0378">Hydrolase</keyword>
<evidence type="ECO:0000256" key="3">
    <source>
        <dbReference type="ARBA" id="ARBA00009595"/>
    </source>
</evidence>
<dbReference type="GO" id="GO:0019677">
    <property type="term" value="P:NAD+ catabolic process"/>
    <property type="evidence" value="ECO:0007669"/>
    <property type="project" value="TreeGrafter"/>
</dbReference>
<reference evidence="12 13" key="1">
    <citation type="journal article" date="2020" name="ISME J.">
        <title>Uncovering the hidden diversity of litter-decomposition mechanisms in mushroom-forming fungi.</title>
        <authorList>
            <person name="Floudas D."/>
            <person name="Bentzer J."/>
            <person name="Ahren D."/>
            <person name="Johansson T."/>
            <person name="Persson P."/>
            <person name="Tunlid A."/>
        </authorList>
    </citation>
    <scope>NUCLEOTIDE SEQUENCE [LARGE SCALE GENOMIC DNA]</scope>
    <source>
        <strain evidence="12 13">CBS 101986</strain>
    </source>
</reference>
<comment type="catalytic activity">
    <reaction evidence="9">
        <text>a 5'-end NAD(+)-phospho-ribonucleoside in mRNA + H2O = a 5'-end phospho-adenosine-phospho-ribonucleoside in mRNA + beta-nicotinamide D-ribonucleotide + 2 H(+)</text>
        <dbReference type="Rhea" id="RHEA:60876"/>
        <dbReference type="Rhea" id="RHEA-COMP:15698"/>
        <dbReference type="Rhea" id="RHEA-COMP:15719"/>
        <dbReference type="ChEBI" id="CHEBI:14649"/>
        <dbReference type="ChEBI" id="CHEBI:15377"/>
        <dbReference type="ChEBI" id="CHEBI:15378"/>
        <dbReference type="ChEBI" id="CHEBI:144029"/>
        <dbReference type="ChEBI" id="CHEBI:144051"/>
    </reaction>
    <physiologicalReaction direction="left-to-right" evidence="9">
        <dbReference type="Rhea" id="RHEA:60877"/>
    </physiologicalReaction>
</comment>
<evidence type="ECO:0000256" key="7">
    <source>
        <dbReference type="ARBA" id="ARBA00022842"/>
    </source>
</evidence>
<evidence type="ECO:0000259" key="11">
    <source>
        <dbReference type="PROSITE" id="PS51462"/>
    </source>
</evidence>
<keyword evidence="8" id="KW-0520">NAD</keyword>
<evidence type="ECO:0000256" key="9">
    <source>
        <dbReference type="ARBA" id="ARBA00023679"/>
    </source>
</evidence>
<dbReference type="InterPro" id="IPR049734">
    <property type="entry name" value="NudC-like_C"/>
</dbReference>
<dbReference type="CDD" id="cd03429">
    <property type="entry name" value="NUDIX_NADH_pyrophosphatase_Nudt13"/>
    <property type="match status" value="1"/>
</dbReference>
<dbReference type="InterPro" id="IPR020084">
    <property type="entry name" value="NUDIX_hydrolase_CS"/>
</dbReference>
<dbReference type="GO" id="GO:0005829">
    <property type="term" value="C:cytosol"/>
    <property type="evidence" value="ECO:0007669"/>
    <property type="project" value="TreeGrafter"/>
</dbReference>
<keyword evidence="7" id="KW-0460">Magnesium</keyword>
<keyword evidence="13" id="KW-1185">Reference proteome</keyword>
<dbReference type="Gene3D" id="3.90.79.20">
    <property type="match status" value="1"/>
</dbReference>
<evidence type="ECO:0000256" key="6">
    <source>
        <dbReference type="ARBA" id="ARBA00022801"/>
    </source>
</evidence>
<protein>
    <recommendedName>
        <fullName evidence="4">NAD(+) diphosphatase</fullName>
        <ecNumber evidence="4">3.6.1.22</ecNumber>
    </recommendedName>
</protein>
<dbReference type="AlphaFoldDB" id="A0A8H5BFL6"/>
<dbReference type="EC" id="3.6.1.22" evidence="4"/>
<evidence type="ECO:0000256" key="2">
    <source>
        <dbReference type="ARBA" id="ARBA00001947"/>
    </source>
</evidence>
<dbReference type="Gene3D" id="3.90.79.10">
    <property type="entry name" value="Nucleoside Triphosphate Pyrophosphohydrolase"/>
    <property type="match status" value="1"/>
</dbReference>
<evidence type="ECO:0000256" key="4">
    <source>
        <dbReference type="ARBA" id="ARBA00012381"/>
    </source>
</evidence>
<dbReference type="GO" id="GO:0046872">
    <property type="term" value="F:metal ion binding"/>
    <property type="evidence" value="ECO:0007669"/>
    <property type="project" value="UniProtKB-KW"/>
</dbReference>
<organism evidence="12 13">
    <name type="scientific">Psilocybe cf. subviscida</name>
    <dbReference type="NCBI Taxonomy" id="2480587"/>
    <lineage>
        <taxon>Eukaryota</taxon>
        <taxon>Fungi</taxon>
        <taxon>Dikarya</taxon>
        <taxon>Basidiomycota</taxon>
        <taxon>Agaricomycotina</taxon>
        <taxon>Agaricomycetes</taxon>
        <taxon>Agaricomycetidae</taxon>
        <taxon>Agaricales</taxon>
        <taxon>Agaricineae</taxon>
        <taxon>Strophariaceae</taxon>
        <taxon>Psilocybe</taxon>
    </lineage>
</organism>
<comment type="similarity">
    <text evidence="3">Belongs to the Nudix hydrolase family. NudC subfamily.</text>
</comment>
<dbReference type="Proteomes" id="UP000567179">
    <property type="component" value="Unassembled WGS sequence"/>
</dbReference>
<sequence length="792" mass="89009">MPMDFSTFITQLNDAIVSENGPNLAYLLRPTSPQGKELVKEFRNPTRALMSRYEGCMQSPWDDISIQYVLVCTHIAKKRYIDAFKEESQLVTLFLRFFTENRGWTLPALFSILRDLRDLAMDADTHAKYNNQKSECMEESARIIAKAFGNCMTDRTSPPDQSRKWGVYYVVRRISLSKNILRALEANTDVPPLIAFPKSHQVTHRYYIGMLSFLNEEFPKAEEELTLAFYNCHIQAHSNQERILAYLIPLRILKGHLPSVDLMKRFPVLDEIFSPFIRAIRSGDLRTYDSALERSETRLVELNLWFSLEKAREICMRTLFRKIPVNFYGGSPLNRLSWLRTSQAFLNAIVALPSAKWLLFNAGQPLTSTGSGKPAPIFLSIDDVAPLLGPAPYFGQGQDAGSLIVEKDASEEHSHAEHSPTEGARHLGLPIVFLGLFEKRAEDSTTALPTSEFTNPEEALKKLEGTPYCSLDVMDLEYNPEQMQAFLDGTTPGREGTQLAWAEPRSLMSSLDGTLAAIFANARSMTDWNQRNKFCAGCGTKTYSMWGGWKIACRSLLPWSDNTGKKPCPTVKGLHNFTHPRTDAVVIMIAIDQTGEKVLLGRNRKFPGKFYSALAGFIEPGESFEDAVAREMWEEAGVHVWNIKYHSGQPWPFPANLMVGFYARADSTKPIRTDLDNELVDARWYSREEILAVLNHKTGTRFAGRDYKKLSEIVDGPSTEQKPPASDSAAHALAPPDPRTVNEVSKPVGTVSQDEPPFRVPPTSAIAGVLIRDWAERKIGFPPEESVQKGNL</sequence>
<feature type="domain" description="Nudix hydrolase" evidence="11">
    <location>
        <begin position="580"/>
        <end position="708"/>
    </location>
</feature>
<evidence type="ECO:0000313" key="13">
    <source>
        <dbReference type="Proteomes" id="UP000567179"/>
    </source>
</evidence>
<evidence type="ECO:0000256" key="8">
    <source>
        <dbReference type="ARBA" id="ARBA00023027"/>
    </source>
</evidence>
<dbReference type="Pfam" id="PF00293">
    <property type="entry name" value="NUDIX"/>
    <property type="match status" value="1"/>
</dbReference>
<dbReference type="GO" id="GO:0006742">
    <property type="term" value="P:NADP+ catabolic process"/>
    <property type="evidence" value="ECO:0007669"/>
    <property type="project" value="TreeGrafter"/>
</dbReference>
<dbReference type="SMART" id="SM00753">
    <property type="entry name" value="PAM"/>
    <property type="match status" value="1"/>
</dbReference>
<dbReference type="Pfam" id="PF09296">
    <property type="entry name" value="NUDIX-like"/>
    <property type="match status" value="1"/>
</dbReference>
<dbReference type="GO" id="GO:0005777">
    <property type="term" value="C:peroxisome"/>
    <property type="evidence" value="ECO:0007669"/>
    <property type="project" value="TreeGrafter"/>
</dbReference>
<dbReference type="PANTHER" id="PTHR42904">
    <property type="entry name" value="NUDIX HYDROLASE, NUDC SUBFAMILY"/>
    <property type="match status" value="1"/>
</dbReference>
<evidence type="ECO:0000256" key="10">
    <source>
        <dbReference type="SAM" id="MobiDB-lite"/>
    </source>
</evidence>
<dbReference type="InterPro" id="IPR000086">
    <property type="entry name" value="NUDIX_hydrolase_dom"/>
</dbReference>